<keyword evidence="1" id="KW-1133">Transmembrane helix</keyword>
<organism evidence="3 4">
    <name type="scientific">Clostridium saudiense</name>
    <dbReference type="NCBI Taxonomy" id="1414720"/>
    <lineage>
        <taxon>Bacteria</taxon>
        <taxon>Bacillati</taxon>
        <taxon>Bacillota</taxon>
        <taxon>Clostridia</taxon>
        <taxon>Eubacteriales</taxon>
        <taxon>Clostridiaceae</taxon>
        <taxon>Clostridium</taxon>
    </lineage>
</organism>
<keyword evidence="1" id="KW-0812">Transmembrane</keyword>
<dbReference type="Pfam" id="PF08378">
    <property type="entry name" value="NERD"/>
    <property type="match status" value="1"/>
</dbReference>
<feature type="domain" description="NERD" evidence="2">
    <location>
        <begin position="97"/>
        <end position="147"/>
    </location>
</feature>
<feature type="transmembrane region" description="Helical" evidence="1">
    <location>
        <begin position="278"/>
        <end position="302"/>
    </location>
</feature>
<feature type="transmembrane region" description="Helical" evidence="1">
    <location>
        <begin position="12"/>
        <end position="35"/>
    </location>
</feature>
<gene>
    <name evidence="3" type="ORF">H6A19_01785</name>
</gene>
<reference evidence="3 4" key="1">
    <citation type="journal article" date="2021" name="Sci. Rep.">
        <title>The distribution of antibiotic resistance genes in chicken gut microbiota commensals.</title>
        <authorList>
            <person name="Juricova H."/>
            <person name="Matiasovicova J."/>
            <person name="Kubasova T."/>
            <person name="Cejkova D."/>
            <person name="Rychlik I."/>
        </authorList>
    </citation>
    <scope>NUCLEOTIDE SEQUENCE [LARGE SCALE GENOMIC DNA]</scope>
    <source>
        <strain evidence="3 4">An435</strain>
    </source>
</reference>
<evidence type="ECO:0000313" key="3">
    <source>
        <dbReference type="EMBL" id="MBM6818078.1"/>
    </source>
</evidence>
<evidence type="ECO:0000259" key="2">
    <source>
        <dbReference type="Pfam" id="PF08378"/>
    </source>
</evidence>
<evidence type="ECO:0000256" key="1">
    <source>
        <dbReference type="SAM" id="Phobius"/>
    </source>
</evidence>
<name>A0ABS2FC48_9CLOT</name>
<dbReference type="Proteomes" id="UP000767334">
    <property type="component" value="Unassembled WGS sequence"/>
</dbReference>
<comment type="caution">
    <text evidence="3">The sequence shown here is derived from an EMBL/GenBank/DDBJ whole genome shotgun (WGS) entry which is preliminary data.</text>
</comment>
<sequence>MLLVLVNIIWLIIKLIFYMLFFLIKAILKIFIFIFKKPFLRFPFLIISIGYLLHINFNILATIYFIYLMHLSAIKFNIYNKIYTDLNYIYNKIRNSYKVSSCLKSLKNDGIILNNIYLESNNDNSCSIDELVITNGGIFAIKTLNYAYDDYTEFNIPKVLSLNNSKYKDDTVVDLSLINSISEECLKCYTILQDILSCDIPITNIIAIPQENCVVKEDYSLETPIVTAKDLPYYIKNKINKNVNYSPLLIKESLLENKLWTFDIVISRLQNFLNHSKIIILFFTIFLGIYYVYITFISYIFFKLITL</sequence>
<dbReference type="EMBL" id="JACJLL010000006">
    <property type="protein sequence ID" value="MBM6818078.1"/>
    <property type="molecule type" value="Genomic_DNA"/>
</dbReference>
<keyword evidence="1" id="KW-0472">Membrane</keyword>
<protein>
    <recommendedName>
        <fullName evidence="2">NERD domain-containing protein</fullName>
    </recommendedName>
</protein>
<accession>A0ABS2FC48</accession>
<keyword evidence="4" id="KW-1185">Reference proteome</keyword>
<dbReference type="InterPro" id="IPR011528">
    <property type="entry name" value="NERD"/>
</dbReference>
<evidence type="ECO:0000313" key="4">
    <source>
        <dbReference type="Proteomes" id="UP000767334"/>
    </source>
</evidence>
<proteinExistence type="predicted"/>
<feature type="transmembrane region" description="Helical" evidence="1">
    <location>
        <begin position="41"/>
        <end position="67"/>
    </location>
</feature>
<dbReference type="RefSeq" id="WP_148321868.1">
    <property type="nucleotide sequence ID" value="NZ_JACJLL010000006.1"/>
</dbReference>